<feature type="region of interest" description="Disordered" evidence="1">
    <location>
        <begin position="376"/>
        <end position="398"/>
    </location>
</feature>
<dbReference type="KEGG" id="spao:SPAR_M01860"/>
<sequence>MPVVTVKYNFQLFKCKVTSNSTLNDVLHQSLQFFQLRTPPNDWTLVHLDKPVPLDLPWRLLNLPMGVNLELSNNINSPVANKSNNEDMRSNTIKIRFQIPGRDSVVKEVPSGQPIAPILQNISGVAGNDFKIQVFSRTIEYKTIKDEDLTLEKLGIQEPSSIRLLLANPSYSKGVSTNSAAHLEQIPPTVVTSPETVASSPPHEFHKPSVFLPSDEPLAAIKDQIEGEEDYELTVEQAKKYQKMLSLKAGTLGGPILTKRLREQSANNSLKKNKAISECLLRVKFPDRSHIEIAFKPNEDMRTVYNVVSQFLIDEKMPFTLNQSHPFKPLAKNDQTLLNDLEFGSKTMLLFETNSSFTGPLIKSSLLEDAQKIAHQTKINPPANTTDKPNSRGPFDNAANIKKTLNRVPKWMKLSKK</sequence>
<dbReference type="Pfam" id="PF11470">
    <property type="entry name" value="TUG-UBL1"/>
    <property type="match status" value="1"/>
</dbReference>
<reference evidence="3" key="4">
    <citation type="submission" date="2025-08" db="UniProtKB">
        <authorList>
            <consortium name="RefSeq"/>
        </authorList>
    </citation>
    <scope>IDENTIFICATION</scope>
    <source>
        <strain evidence="3">CBS432</strain>
    </source>
</reference>
<dbReference type="VEuPathDB" id="FungiDB:SPAR_M01860"/>
<dbReference type="GO" id="GO:0012506">
    <property type="term" value="C:vesicle membrane"/>
    <property type="evidence" value="ECO:0007669"/>
    <property type="project" value="TreeGrafter"/>
</dbReference>
<dbReference type="Pfam" id="PF00789">
    <property type="entry name" value="UBX"/>
    <property type="match status" value="1"/>
</dbReference>
<reference evidence="3" key="3">
    <citation type="submission" date="2025-07" db="EMBL/GenBank/DDBJ databases">
        <authorList>
            <consortium name="NCBI Genome Project"/>
        </authorList>
    </citation>
    <scope>NUCLEOTIDE SEQUENCE</scope>
    <source>
        <strain evidence="3">CBS432</strain>
    </source>
</reference>
<dbReference type="PROSITE" id="PS50033">
    <property type="entry name" value="UBX"/>
    <property type="match status" value="1"/>
</dbReference>
<reference evidence="3" key="2">
    <citation type="submission" date="2020-01" db="EMBL/GenBank/DDBJ databases">
        <title>Population-level Yeast Reference Genomes.</title>
        <authorList>
            <person name="Yue J.-X."/>
        </authorList>
    </citation>
    <scope>NUCLEOTIDE SEQUENCE</scope>
    <source>
        <strain evidence="3">CBS432</strain>
    </source>
</reference>
<dbReference type="InterPro" id="IPR001012">
    <property type="entry name" value="UBX_dom"/>
</dbReference>
<evidence type="ECO:0000313" key="3">
    <source>
        <dbReference type="RefSeq" id="XP_033768373.1"/>
    </source>
</evidence>
<dbReference type="InterPro" id="IPR021569">
    <property type="entry name" value="TUG-UBL1"/>
</dbReference>
<dbReference type="PANTHER" id="PTHR46467:SF1">
    <property type="entry name" value="TETHER CONTAINING UBX DOMAIN FOR GLUT4"/>
    <property type="match status" value="1"/>
</dbReference>
<dbReference type="CDD" id="cd01767">
    <property type="entry name" value="UBX"/>
    <property type="match status" value="1"/>
</dbReference>
<evidence type="ECO:0000256" key="1">
    <source>
        <dbReference type="SAM" id="MobiDB-lite"/>
    </source>
</evidence>
<dbReference type="RefSeq" id="XP_033768373.1">
    <property type="nucleotide sequence ID" value="XM_033912482.1"/>
</dbReference>
<proteinExistence type="predicted"/>
<dbReference type="SUPFAM" id="SSF54236">
    <property type="entry name" value="Ubiquitin-like"/>
    <property type="match status" value="2"/>
</dbReference>
<gene>
    <name evidence="3" type="primary">UBX4</name>
    <name evidence="3" type="ORF">SPAR_M01860</name>
</gene>
<dbReference type="PANTHER" id="PTHR46467">
    <property type="entry name" value="TETHER CONTAINING UBX DOMAIN FOR GLUT4"/>
    <property type="match status" value="1"/>
</dbReference>
<dbReference type="CDD" id="cd16105">
    <property type="entry name" value="Ubl_ASPSCR1_like"/>
    <property type="match status" value="1"/>
</dbReference>
<dbReference type="AlphaFoldDB" id="A0A8B8UXC2"/>
<reference evidence="3" key="1">
    <citation type="journal article" date="2017" name="Nat. Genet.">
        <title>Contrasting evolutionary genome dynamics between domesticated and wild yeasts.</title>
        <authorList>
            <person name="Yue J.X."/>
            <person name="Li J."/>
            <person name="Aigrain L."/>
            <person name="Hallin J."/>
            <person name="Persson K."/>
            <person name="Oliver K."/>
            <person name="Bergstrom A."/>
            <person name="Coupland P."/>
            <person name="Warringer J."/>
            <person name="Lagomarsino M.C."/>
            <person name="Fischer G."/>
            <person name="Durbin R."/>
            <person name="Liti G."/>
        </authorList>
    </citation>
    <scope>NUCLEOTIDE SEQUENCE</scope>
    <source>
        <strain evidence="3">CBS432</strain>
    </source>
</reference>
<feature type="domain" description="UBX" evidence="2">
    <location>
        <begin position="274"/>
        <end position="351"/>
    </location>
</feature>
<dbReference type="GO" id="GO:0005737">
    <property type="term" value="C:cytoplasm"/>
    <property type="evidence" value="ECO:0007669"/>
    <property type="project" value="TreeGrafter"/>
</dbReference>
<feature type="compositionally biased region" description="Polar residues" evidence="1">
    <location>
        <begin position="377"/>
        <end position="388"/>
    </location>
</feature>
<dbReference type="InterPro" id="IPR029071">
    <property type="entry name" value="Ubiquitin-like_domsf"/>
</dbReference>
<dbReference type="Gene3D" id="3.10.20.90">
    <property type="entry name" value="Phosphatidylinositol 3-kinase Catalytic Subunit, Chain A, domain 1"/>
    <property type="match status" value="2"/>
</dbReference>
<dbReference type="SMART" id="SM00166">
    <property type="entry name" value="UBX"/>
    <property type="match status" value="1"/>
</dbReference>
<dbReference type="GO" id="GO:0005634">
    <property type="term" value="C:nucleus"/>
    <property type="evidence" value="ECO:0007669"/>
    <property type="project" value="TreeGrafter"/>
</dbReference>
<organism evidence="3">
    <name type="scientific">Saccharomyces paradoxus</name>
    <name type="common">Yeast</name>
    <name type="synonym">Saccharomyces douglasii</name>
    <dbReference type="NCBI Taxonomy" id="27291"/>
    <lineage>
        <taxon>Eukaryota</taxon>
        <taxon>Fungi</taxon>
        <taxon>Dikarya</taxon>
        <taxon>Ascomycota</taxon>
        <taxon>Saccharomycotina</taxon>
        <taxon>Saccharomycetes</taxon>
        <taxon>Saccharomycetales</taxon>
        <taxon>Saccharomycetaceae</taxon>
        <taxon>Saccharomyces</taxon>
    </lineage>
</organism>
<dbReference type="GeneID" id="54632763"/>
<accession>A0A8B8UXC2</accession>
<name>A0A8B8UXC2_SACPA</name>
<dbReference type="OrthoDB" id="440781at2759"/>
<evidence type="ECO:0000259" key="2">
    <source>
        <dbReference type="PROSITE" id="PS50033"/>
    </source>
</evidence>
<dbReference type="GO" id="GO:0006886">
    <property type="term" value="P:intracellular protein transport"/>
    <property type="evidence" value="ECO:0007669"/>
    <property type="project" value="TreeGrafter"/>
</dbReference>
<protein>
    <submittedName>
        <fullName evidence="3">Ubx4p</fullName>
    </submittedName>
</protein>